<evidence type="ECO:0000259" key="4">
    <source>
        <dbReference type="PROSITE" id="PS50002"/>
    </source>
</evidence>
<dbReference type="EMBL" id="JANBQF010000032">
    <property type="protein sequence ID" value="KAJ2007229.1"/>
    <property type="molecule type" value="Genomic_DNA"/>
</dbReference>
<reference evidence="5" key="1">
    <citation type="submission" date="2022-07" db="EMBL/GenBank/DDBJ databases">
        <title>Phylogenomic reconstructions and comparative analyses of Kickxellomycotina fungi.</title>
        <authorList>
            <person name="Reynolds N.K."/>
            <person name="Stajich J.E."/>
            <person name="Barry K."/>
            <person name="Grigoriev I.V."/>
            <person name="Crous P."/>
            <person name="Smith M.E."/>
        </authorList>
    </citation>
    <scope>NUCLEOTIDE SEQUENCE</scope>
    <source>
        <strain evidence="5">IMI 214461</strain>
    </source>
</reference>
<dbReference type="GO" id="GO:0030950">
    <property type="term" value="P:establishment or maintenance of actin cytoskeleton polarity"/>
    <property type="evidence" value="ECO:0007669"/>
    <property type="project" value="TreeGrafter"/>
</dbReference>
<keyword evidence="6" id="KW-1185">Reference proteome</keyword>
<accession>A0A9W8BN37</accession>
<feature type="region of interest" description="Disordered" evidence="3">
    <location>
        <begin position="678"/>
        <end position="701"/>
    </location>
</feature>
<feature type="region of interest" description="Disordered" evidence="3">
    <location>
        <begin position="142"/>
        <end position="298"/>
    </location>
</feature>
<dbReference type="InterPro" id="IPR001452">
    <property type="entry name" value="SH3_domain"/>
</dbReference>
<proteinExistence type="predicted"/>
<gene>
    <name evidence="5" type="primary">BUD14</name>
    <name evidence="5" type="ORF">H4R26_000893</name>
</gene>
<dbReference type="SMART" id="SM00326">
    <property type="entry name" value="SH3"/>
    <property type="match status" value="1"/>
</dbReference>
<feature type="compositionally biased region" description="Low complexity" evidence="3">
    <location>
        <begin position="481"/>
        <end position="502"/>
    </location>
</feature>
<feature type="domain" description="SH3" evidence="4">
    <location>
        <begin position="33"/>
        <end position="94"/>
    </location>
</feature>
<dbReference type="AlphaFoldDB" id="A0A9W8BN37"/>
<evidence type="ECO:0000313" key="5">
    <source>
        <dbReference type="EMBL" id="KAJ2007229.1"/>
    </source>
</evidence>
<dbReference type="InterPro" id="IPR053039">
    <property type="entry name" value="Polarity_Bud-Selection_Reg"/>
</dbReference>
<evidence type="ECO:0000256" key="3">
    <source>
        <dbReference type="SAM" id="MobiDB-lite"/>
    </source>
</evidence>
<sequence>MNFQGLEFDGVPTDSDVASDDNESVSSLIDEDVDPAHVYALFHFPQMVDGQVTVLEGEKLTLLDDSNSYWWLVQNLRDNQMGYIPADNIETAQGKLARVNRRKNLKLCKPDPEHILNGRIPTAPDPTKRRVKFNDKLVTQVFISSPVSDADDDEEEEEEEDDDEEEGGGYDEYDYDDGEDEDHAVVPDEGVASRQHAGQAGSGVAGRLHSGQAGSGVAGRLHSGQAGSGVVAEPEADDDSDDYSYYYSSSAGNSAAYMSQQHEAAEEGSARAAEPHQHQGAGPGSGSGSDSNDGRPMHSRLVGDASMYYLSNEDSDEGDSLTGAAGGVGGSGSARESVEAAGRFTLRIFHVDAAGATAEDHVTVFLDELFGEVLRRALALFGQAAASAATLHAQVLQGDMVALTSDTQVGSLFDHLRSLGDARLPDAGDVAPELCALVLSGQPEDDPYLALAAGSRSVLRTSIAASVSEGISALAAAPVRAGSASPPASPSEPSEPSDPGLPDSRRAVQTLLRNIPPPKSRPSLTALSRAKRNTLQLSPSDSAAPADLHPPITRSLSQSHAHETATLGRSQSSQSSREHTAASSTLLRPQLHDIATRSLAPAAAAPLAQPRALSFPPHAAPPADPASSSHALGQSASTLRPSSDTFTEDTAAHAPLLSAHADAHDDYDELPVPASSATIGAEDLDPVSPTETASLAGSSPEISARPAAAAAAALSASASHRSLKDVASSASSSSDHFADELSLDDWLVILRGWNDSSDIAAASNTSSFYHSFLRDLQNLSPPPPNAPNPSPPLHDDTVVYIYHQIAELQSATSEAQSAIDDILGVSQGVGRRLDSLERELDEIARVMVQAN</sequence>
<dbReference type="PANTHER" id="PTHR47775:SF1">
    <property type="entry name" value="BUD SITE SELECTION PROTEIN 14"/>
    <property type="match status" value="1"/>
</dbReference>
<name>A0A9W8BN37_9FUNG</name>
<dbReference type="GO" id="GO:0015630">
    <property type="term" value="C:microtubule cytoskeleton"/>
    <property type="evidence" value="ECO:0007669"/>
    <property type="project" value="TreeGrafter"/>
</dbReference>
<dbReference type="OrthoDB" id="196165at2759"/>
<dbReference type="GO" id="GO:0008104">
    <property type="term" value="P:intracellular protein localization"/>
    <property type="evidence" value="ECO:0007669"/>
    <property type="project" value="TreeGrafter"/>
</dbReference>
<evidence type="ECO:0000313" key="6">
    <source>
        <dbReference type="Proteomes" id="UP001150907"/>
    </source>
</evidence>
<organism evidence="5 6">
    <name type="scientific">Coemansia thaxteri</name>
    <dbReference type="NCBI Taxonomy" id="2663907"/>
    <lineage>
        <taxon>Eukaryota</taxon>
        <taxon>Fungi</taxon>
        <taxon>Fungi incertae sedis</taxon>
        <taxon>Zoopagomycota</taxon>
        <taxon>Kickxellomycotina</taxon>
        <taxon>Kickxellomycetes</taxon>
        <taxon>Kickxellales</taxon>
        <taxon>Kickxellaceae</taxon>
        <taxon>Coemansia</taxon>
    </lineage>
</organism>
<comment type="caution">
    <text evidence="5">The sequence shown here is derived from an EMBL/GenBank/DDBJ whole genome shotgun (WGS) entry which is preliminary data.</text>
</comment>
<dbReference type="SUPFAM" id="SSF50044">
    <property type="entry name" value="SH3-domain"/>
    <property type="match status" value="1"/>
</dbReference>
<dbReference type="Gene3D" id="2.30.30.40">
    <property type="entry name" value="SH3 Domains"/>
    <property type="match status" value="1"/>
</dbReference>
<feature type="compositionally biased region" description="Polar residues" evidence="3">
    <location>
        <begin position="632"/>
        <end position="645"/>
    </location>
</feature>
<evidence type="ECO:0000256" key="2">
    <source>
        <dbReference type="PROSITE-ProRule" id="PRU00192"/>
    </source>
</evidence>
<dbReference type="PANTHER" id="PTHR47775">
    <property type="entry name" value="BUD SITE SELECTION PROTEIN 14"/>
    <property type="match status" value="1"/>
</dbReference>
<feature type="compositionally biased region" description="Polar residues" evidence="3">
    <location>
        <begin position="251"/>
        <end position="262"/>
    </location>
</feature>
<feature type="region of interest" description="Disordered" evidence="3">
    <location>
        <begin position="312"/>
        <end position="334"/>
    </location>
</feature>
<feature type="region of interest" description="Disordered" evidence="3">
    <location>
        <begin position="1"/>
        <end position="24"/>
    </location>
</feature>
<feature type="region of interest" description="Disordered" evidence="3">
    <location>
        <begin position="481"/>
        <end position="504"/>
    </location>
</feature>
<dbReference type="Pfam" id="PF00018">
    <property type="entry name" value="SH3_1"/>
    <property type="match status" value="1"/>
</dbReference>
<feature type="region of interest" description="Disordered" evidence="3">
    <location>
        <begin position="612"/>
        <end position="646"/>
    </location>
</feature>
<dbReference type="PROSITE" id="PS50002">
    <property type="entry name" value="SH3"/>
    <property type="match status" value="1"/>
</dbReference>
<evidence type="ECO:0000256" key="1">
    <source>
        <dbReference type="ARBA" id="ARBA00022443"/>
    </source>
</evidence>
<keyword evidence="1 2" id="KW-0728">SH3 domain</keyword>
<protein>
    <submittedName>
        <fullName evidence="5">Protein phosphatase regulator</fullName>
    </submittedName>
</protein>
<feature type="region of interest" description="Disordered" evidence="3">
    <location>
        <begin position="534"/>
        <end position="589"/>
    </location>
</feature>
<feature type="compositionally biased region" description="Basic and acidic residues" evidence="3">
    <location>
        <begin position="263"/>
        <end position="277"/>
    </location>
</feature>
<dbReference type="GO" id="GO:0051286">
    <property type="term" value="C:cell tip"/>
    <property type="evidence" value="ECO:0007669"/>
    <property type="project" value="TreeGrafter"/>
</dbReference>
<feature type="compositionally biased region" description="Polar residues" evidence="3">
    <location>
        <begin position="567"/>
        <end position="587"/>
    </location>
</feature>
<dbReference type="InterPro" id="IPR036028">
    <property type="entry name" value="SH3-like_dom_sf"/>
</dbReference>
<dbReference type="Proteomes" id="UP001150907">
    <property type="component" value="Unassembled WGS sequence"/>
</dbReference>
<feature type="compositionally biased region" description="Acidic residues" evidence="3">
    <location>
        <begin position="149"/>
        <end position="182"/>
    </location>
</feature>